<sequence length="177" mass="20245">MLIICLQAQAWDREPAIAASVVSLLVWNPMQLNGVGFDQMSDHDFDRTRMLWLWGFDDSIKEWGWLTLEGHLELGFGQTTPTPPDVSIGLTPILEWTVERGPWRGFVETGLGAHYLTRTTHEDRDLSTHFQFGETLGAGARYKNLQLSLRFQHLSNGDIVKPNNGYNFYGIALKFWY</sequence>
<reference evidence="1 2" key="1">
    <citation type="submission" date="2006-02" db="EMBL/GenBank/DDBJ databases">
        <authorList>
            <person name="Pinhassi J."/>
            <person name="Pedros-Alio C."/>
            <person name="Ferriera S."/>
            <person name="Johnson J."/>
            <person name="Kravitz S."/>
            <person name="Halpern A."/>
            <person name="Remington K."/>
            <person name="Beeson K."/>
            <person name="Tran B."/>
            <person name="Rogers Y.-H."/>
            <person name="Friedman R."/>
            <person name="Venter J.C."/>
        </authorList>
    </citation>
    <scope>NUCLEOTIDE SEQUENCE [LARGE SCALE GENOMIC DNA]</scope>
    <source>
        <strain evidence="1 2">MED297</strain>
    </source>
</reference>
<gene>
    <name evidence="1" type="ORF">MED297_05179</name>
</gene>
<dbReference type="STRING" id="314283.MED297_05179"/>
<dbReference type="HOGENOM" id="CLU_1516707_0_0_6"/>
<dbReference type="SUPFAM" id="SSF56925">
    <property type="entry name" value="OMPA-like"/>
    <property type="match status" value="1"/>
</dbReference>
<evidence type="ECO:0008006" key="3">
    <source>
        <dbReference type="Google" id="ProtNLM"/>
    </source>
</evidence>
<comment type="caution">
    <text evidence="1">The sequence shown here is derived from an EMBL/GenBank/DDBJ whole genome shotgun (WGS) entry which is preliminary data.</text>
</comment>
<evidence type="ECO:0000313" key="2">
    <source>
        <dbReference type="Proteomes" id="UP000005953"/>
    </source>
</evidence>
<dbReference type="AlphaFoldDB" id="A4BJ57"/>
<dbReference type="EMBL" id="AAOE01000031">
    <property type="protein sequence ID" value="EAR07810.1"/>
    <property type="molecule type" value="Genomic_DNA"/>
</dbReference>
<proteinExistence type="predicted"/>
<dbReference type="Pfam" id="PF09411">
    <property type="entry name" value="PagL"/>
    <property type="match status" value="1"/>
</dbReference>
<dbReference type="InterPro" id="IPR011250">
    <property type="entry name" value="OMP/PagP_B-barrel"/>
</dbReference>
<keyword evidence="2" id="KW-1185">Reference proteome</keyword>
<accession>A4BJ57</accession>
<organism evidence="1 2">
    <name type="scientific">Reinekea blandensis MED297</name>
    <dbReference type="NCBI Taxonomy" id="314283"/>
    <lineage>
        <taxon>Bacteria</taxon>
        <taxon>Pseudomonadati</taxon>
        <taxon>Pseudomonadota</taxon>
        <taxon>Gammaproteobacteria</taxon>
        <taxon>Oceanospirillales</taxon>
        <taxon>Saccharospirillaceae</taxon>
        <taxon>Reinekea</taxon>
    </lineage>
</organism>
<dbReference type="Proteomes" id="UP000005953">
    <property type="component" value="Unassembled WGS sequence"/>
</dbReference>
<dbReference type="Gene3D" id="2.40.160.20">
    <property type="match status" value="1"/>
</dbReference>
<name>A4BJ57_9GAMM</name>
<evidence type="ECO:0000313" key="1">
    <source>
        <dbReference type="EMBL" id="EAR07810.1"/>
    </source>
</evidence>
<dbReference type="InterPro" id="IPR018550">
    <property type="entry name" value="Lipid-A_deacylase-rel"/>
</dbReference>
<protein>
    <recommendedName>
        <fullName evidence="3">Acyloxyacyl hydrolase</fullName>
    </recommendedName>
</protein>